<dbReference type="GO" id="GO:0004077">
    <property type="term" value="F:biotin--[biotin carboxyl-carrier protein] ligase activity"/>
    <property type="evidence" value="ECO:0007669"/>
    <property type="project" value="UniProtKB-EC"/>
</dbReference>
<dbReference type="CDD" id="cd16442">
    <property type="entry name" value="BPL"/>
    <property type="match status" value="1"/>
</dbReference>
<accession>A0ABX7I6J7</accession>
<dbReference type="PROSITE" id="PS51733">
    <property type="entry name" value="BPL_LPL_CATALYTIC"/>
    <property type="match status" value="1"/>
</dbReference>
<keyword evidence="1 3" id="KW-0436">Ligase</keyword>
<dbReference type="EMBL" id="CP056775">
    <property type="protein sequence ID" value="QRR01729.1"/>
    <property type="molecule type" value="Genomic_DNA"/>
</dbReference>
<dbReference type="NCBIfam" id="TIGR00121">
    <property type="entry name" value="birA_ligase"/>
    <property type="match status" value="1"/>
</dbReference>
<dbReference type="InterPro" id="IPR045864">
    <property type="entry name" value="aa-tRNA-synth_II/BPL/LPL"/>
</dbReference>
<evidence type="ECO:0000313" key="4">
    <source>
        <dbReference type="Proteomes" id="UP000612680"/>
    </source>
</evidence>
<protein>
    <submittedName>
        <fullName evidence="3">Biotin--[acetyl-CoA-carboxylase] ligase</fullName>
        <ecNumber evidence="3">6.3.4.15</ecNumber>
    </submittedName>
</protein>
<dbReference type="PANTHER" id="PTHR12835">
    <property type="entry name" value="BIOTIN PROTEIN LIGASE"/>
    <property type="match status" value="1"/>
</dbReference>
<dbReference type="PANTHER" id="PTHR12835:SF5">
    <property type="entry name" value="BIOTIN--PROTEIN LIGASE"/>
    <property type="match status" value="1"/>
</dbReference>
<keyword evidence="4" id="KW-1185">Reference proteome</keyword>
<evidence type="ECO:0000259" key="2">
    <source>
        <dbReference type="PROSITE" id="PS51733"/>
    </source>
</evidence>
<proteinExistence type="predicted"/>
<dbReference type="RefSeq" id="WP_204655650.1">
    <property type="nucleotide sequence ID" value="NZ_CP056775.1"/>
</dbReference>
<feature type="domain" description="BPL/LPL catalytic" evidence="2">
    <location>
        <begin position="1"/>
        <end position="211"/>
    </location>
</feature>
<organism evidence="3 4">
    <name type="scientific">Dyadobacter sandarakinus</name>
    <dbReference type="NCBI Taxonomy" id="2747268"/>
    <lineage>
        <taxon>Bacteria</taxon>
        <taxon>Pseudomonadati</taxon>
        <taxon>Bacteroidota</taxon>
        <taxon>Cytophagia</taxon>
        <taxon>Cytophagales</taxon>
        <taxon>Spirosomataceae</taxon>
        <taxon>Dyadobacter</taxon>
    </lineage>
</organism>
<evidence type="ECO:0000313" key="3">
    <source>
        <dbReference type="EMBL" id="QRR01729.1"/>
    </source>
</evidence>
<dbReference type="InterPro" id="IPR004408">
    <property type="entry name" value="Biotin_CoA_COase_ligase"/>
</dbReference>
<evidence type="ECO:0000256" key="1">
    <source>
        <dbReference type="ARBA" id="ARBA00022598"/>
    </source>
</evidence>
<dbReference type="SUPFAM" id="SSF55681">
    <property type="entry name" value="Class II aaRS and biotin synthetases"/>
    <property type="match status" value="1"/>
</dbReference>
<dbReference type="EC" id="6.3.4.15" evidence="3"/>
<dbReference type="InterPro" id="IPR004143">
    <property type="entry name" value="BPL_LPL_catalytic"/>
</dbReference>
<reference evidence="3 4" key="1">
    <citation type="submission" date="2020-06" db="EMBL/GenBank/DDBJ databases">
        <title>Dyadobacter sandarakinus sp. nov., isolated from the soil of the Arctic Yellow River Station.</title>
        <authorList>
            <person name="Zhang Y."/>
            <person name="Peng F."/>
        </authorList>
    </citation>
    <scope>NUCLEOTIDE SEQUENCE [LARGE SCALE GENOMIC DNA]</scope>
    <source>
        <strain evidence="3 4">Q3-56</strain>
    </source>
</reference>
<dbReference type="Gene3D" id="3.30.930.10">
    <property type="entry name" value="Bira Bifunctional Protein, Domain 2"/>
    <property type="match status" value="1"/>
</dbReference>
<gene>
    <name evidence="3" type="ORF">HWI92_12815</name>
</gene>
<name>A0ABX7I6J7_9BACT</name>
<dbReference type="Proteomes" id="UP000612680">
    <property type="component" value="Chromosome"/>
</dbReference>
<dbReference type="Pfam" id="PF03099">
    <property type="entry name" value="BPL_LplA_LipB"/>
    <property type="match status" value="1"/>
</dbReference>
<sequence length="255" mass="28012">MYNSIQDTVIIGKKVIYLPSCHSTNDIAAEIVQAGLFAEGTVIITDQQLVGRGQRGTSWNTNPGENLTFSVIFSPDFLPVSEQFLLSQAIAVAVCSYCKNYCADASVKWPNDILIGQGKVAGILIENSIQGSRIHHAIAGIGLNINQAAFSAGKATSLFLETGSVLNLQEEFVKVCRHLDQCYLALKNPQTVGTIREQYIASLFGFGAKRRFLLEGEMREGEVTGVTSQGKMLVRFTDELQDRAFGLKEIEWVWD</sequence>